<accession>A0A7Y8BRS0</accession>
<reference evidence="2 3" key="1">
    <citation type="submission" date="2020-04" db="EMBL/GenBank/DDBJ databases">
        <title>Molecular characterization of pseudomonads from Agaricus bisporus reveal novel blotch 2 pathogens in Western Europe.</title>
        <authorList>
            <person name="Taparia T."/>
            <person name="Krijger M."/>
            <person name="Haynes E."/>
            <person name="Elpinstone J.G."/>
            <person name="Noble R."/>
            <person name="Van Der Wolf J."/>
        </authorList>
    </citation>
    <scope>NUCLEOTIDE SEQUENCE [LARGE SCALE GENOMIC DNA]</scope>
    <source>
        <strain evidence="2 3">G9001</strain>
    </source>
</reference>
<protein>
    <recommendedName>
        <fullName evidence="4">Lipoprotein</fullName>
    </recommendedName>
</protein>
<evidence type="ECO:0008006" key="4">
    <source>
        <dbReference type="Google" id="ProtNLM"/>
    </source>
</evidence>
<evidence type="ECO:0000256" key="1">
    <source>
        <dbReference type="SAM" id="MobiDB-lite"/>
    </source>
</evidence>
<dbReference type="Proteomes" id="UP000522864">
    <property type="component" value="Unassembled WGS sequence"/>
</dbReference>
<evidence type="ECO:0000313" key="2">
    <source>
        <dbReference type="EMBL" id="NWB86025.1"/>
    </source>
</evidence>
<feature type="region of interest" description="Disordered" evidence="1">
    <location>
        <begin position="108"/>
        <end position="133"/>
    </location>
</feature>
<dbReference type="RefSeq" id="WP_177100838.1">
    <property type="nucleotide sequence ID" value="NZ_JACAQA010000009.1"/>
</dbReference>
<dbReference type="EMBL" id="JACAQA010000009">
    <property type="protein sequence ID" value="NWB86025.1"/>
    <property type="molecule type" value="Genomic_DNA"/>
</dbReference>
<proteinExistence type="predicted"/>
<organism evidence="2 3">
    <name type="scientific">Pseudomonas gingeri</name>
    <dbReference type="NCBI Taxonomy" id="117681"/>
    <lineage>
        <taxon>Bacteria</taxon>
        <taxon>Pseudomonadati</taxon>
        <taxon>Pseudomonadota</taxon>
        <taxon>Gammaproteobacteria</taxon>
        <taxon>Pseudomonadales</taxon>
        <taxon>Pseudomonadaceae</taxon>
        <taxon>Pseudomonas</taxon>
    </lineage>
</organism>
<name>A0A7Y8BRS0_9PSED</name>
<evidence type="ECO:0000313" key="3">
    <source>
        <dbReference type="Proteomes" id="UP000522864"/>
    </source>
</evidence>
<comment type="caution">
    <text evidence="2">The sequence shown here is derived from an EMBL/GenBank/DDBJ whole genome shotgun (WGS) entry which is preliminary data.</text>
</comment>
<dbReference type="PROSITE" id="PS51257">
    <property type="entry name" value="PROKAR_LIPOPROTEIN"/>
    <property type="match status" value="1"/>
</dbReference>
<gene>
    <name evidence="2" type="ORF">HX830_14190</name>
</gene>
<sequence length="187" mass="21172">MKRTLKFLIFTSLLLTVGCASKIKVPEVSGTVLKDGQPVENAKIRIITEVPRETTTPLQHLMVQALAQTTTLQTRREFKFVVTVSELTYTNAKGEFYFYPFEVDLPAAETDDTPTPRSRDQAAENPLRGDTPASRLQIQFEYNNQWIRGWGFERGSRALPQEGLELQCELPSDKGTAPRTEVICHER</sequence>
<dbReference type="AlphaFoldDB" id="A0A7Y8BRS0"/>